<keyword evidence="1 4" id="KW-0378">Hydrolase</keyword>
<dbReference type="AlphaFoldDB" id="A0A2S4HLH2"/>
<keyword evidence="2 4" id="KW-0442">Lipid degradation</keyword>
<feature type="active site" description="Proton acceptor" evidence="4">
    <location>
        <position position="338"/>
    </location>
</feature>
<dbReference type="PROSITE" id="PS51635">
    <property type="entry name" value="PNPLA"/>
    <property type="match status" value="1"/>
</dbReference>
<gene>
    <name evidence="6" type="ORF">C0068_00495</name>
</gene>
<reference evidence="6 7" key="1">
    <citation type="submission" date="2018-01" db="EMBL/GenBank/DDBJ databases">
        <authorList>
            <person name="Yu X.-D."/>
        </authorList>
    </citation>
    <scope>NUCLEOTIDE SEQUENCE [LARGE SCALE GENOMIC DNA]</scope>
    <source>
        <strain evidence="6 7">ZX-21</strain>
    </source>
</reference>
<dbReference type="GO" id="GO:0004806">
    <property type="term" value="F:triacylglycerol lipase activity"/>
    <property type="evidence" value="ECO:0007669"/>
    <property type="project" value="InterPro"/>
</dbReference>
<accession>A0A2S4HLH2</accession>
<evidence type="ECO:0000256" key="3">
    <source>
        <dbReference type="ARBA" id="ARBA00023098"/>
    </source>
</evidence>
<dbReference type="EMBL" id="PQGG01000002">
    <property type="protein sequence ID" value="POP54730.1"/>
    <property type="molecule type" value="Genomic_DNA"/>
</dbReference>
<dbReference type="GO" id="GO:0016042">
    <property type="term" value="P:lipid catabolic process"/>
    <property type="evidence" value="ECO:0007669"/>
    <property type="project" value="UniProtKB-UniRule"/>
</dbReference>
<dbReference type="Pfam" id="PF11815">
    <property type="entry name" value="DUF3336"/>
    <property type="match status" value="1"/>
</dbReference>
<dbReference type="InterPro" id="IPR021771">
    <property type="entry name" value="Triacylglycerol_lipase_N"/>
</dbReference>
<evidence type="ECO:0000256" key="4">
    <source>
        <dbReference type="PROSITE-ProRule" id="PRU01161"/>
    </source>
</evidence>
<dbReference type="InterPro" id="IPR016035">
    <property type="entry name" value="Acyl_Trfase/lysoPLipase"/>
</dbReference>
<comment type="caution">
    <text evidence="4">Lacks conserved residue(s) required for the propagation of feature annotation.</text>
</comment>
<feature type="short sequence motif" description="GXSXG" evidence="4">
    <location>
        <begin position="198"/>
        <end position="202"/>
    </location>
</feature>
<evidence type="ECO:0000256" key="1">
    <source>
        <dbReference type="ARBA" id="ARBA00022801"/>
    </source>
</evidence>
<comment type="caution">
    <text evidence="6">The sequence shown here is derived from an EMBL/GenBank/DDBJ whole genome shotgun (WGS) entry which is preliminary data.</text>
</comment>
<sequence>MNQHVRMAAASKSRNAIMFNPLKSKKLARIEKAMLVSANYSEWRSLAMEHDLISRAEQWKALNDSELFDSNQIMTRYRRLKDCLDKGDYEELLFTLNEGIHGNMAGMGSAKLYSHARFGTKKLIVEFVELIANALHRVVDAPESEISREQKLNFFRRASHCYGRSSLSLSGGAGLIYFHHGVVDALLDAGLLPKVISGASAGSWVSAQIGTLKDDELLTHFKNKRYDGRFFNAAELMRARSSGVVASARDDMTDSFVGDVTFEEAYEHTGRHINISIAPHEKHQKSRLMNAMTSPNVTIRSAVKASSSPSGLAPPVQLEAKDSRGRLKAYLPGRLWVDGSTAEDLPFKKLSRLYGVNHYIVSMINPAGLLYTMELNPKYQETLFRSLKRVYFTVLKESVRNVRRWTGDQGMLGPLDFALGGFYQILDQSYVGDINISLDLQHLRLRKLLYQYRNDDEIQEVYRAGLTATWPKLEQVRMASLIGKEIDVCLEKLEVEAIQRDGARLAFNHPIL</sequence>
<dbReference type="PANTHER" id="PTHR14226">
    <property type="entry name" value="NEUROPATHY TARGET ESTERASE/SWISS CHEESE D.MELANOGASTER"/>
    <property type="match status" value="1"/>
</dbReference>
<protein>
    <submittedName>
        <fullName evidence="6">DUF3336 domain-containing protein</fullName>
    </submittedName>
</protein>
<dbReference type="PANTHER" id="PTHR14226:SF10">
    <property type="entry name" value="TRIACYLGLYCEROL LIPASE 4-RELATED"/>
    <property type="match status" value="1"/>
</dbReference>
<keyword evidence="3 4" id="KW-0443">Lipid metabolism</keyword>
<dbReference type="Proteomes" id="UP000237222">
    <property type="component" value="Unassembled WGS sequence"/>
</dbReference>
<evidence type="ECO:0000313" key="7">
    <source>
        <dbReference type="Proteomes" id="UP000237222"/>
    </source>
</evidence>
<proteinExistence type="predicted"/>
<evidence type="ECO:0000259" key="5">
    <source>
        <dbReference type="PROSITE" id="PS51635"/>
    </source>
</evidence>
<evidence type="ECO:0000313" key="6">
    <source>
        <dbReference type="EMBL" id="POP54730.1"/>
    </source>
</evidence>
<feature type="active site" description="Nucleophile" evidence="4">
    <location>
        <position position="200"/>
    </location>
</feature>
<feature type="domain" description="PNPLA" evidence="5">
    <location>
        <begin position="167"/>
        <end position="351"/>
    </location>
</feature>
<evidence type="ECO:0000256" key="2">
    <source>
        <dbReference type="ARBA" id="ARBA00022963"/>
    </source>
</evidence>
<dbReference type="InterPro" id="IPR002641">
    <property type="entry name" value="PNPLA_dom"/>
</dbReference>
<organism evidence="6 7">
    <name type="scientific">Zhongshania marina</name>
    <dbReference type="NCBI Taxonomy" id="2304603"/>
    <lineage>
        <taxon>Bacteria</taxon>
        <taxon>Pseudomonadati</taxon>
        <taxon>Pseudomonadota</taxon>
        <taxon>Gammaproteobacteria</taxon>
        <taxon>Cellvibrionales</taxon>
        <taxon>Spongiibacteraceae</taxon>
        <taxon>Zhongshania</taxon>
    </lineage>
</organism>
<name>A0A2S4HLH2_9GAMM</name>
<dbReference type="SUPFAM" id="SSF52151">
    <property type="entry name" value="FabD/lysophospholipase-like"/>
    <property type="match status" value="1"/>
</dbReference>
<dbReference type="InterPro" id="IPR050301">
    <property type="entry name" value="NTE"/>
</dbReference>
<dbReference type="Pfam" id="PF01734">
    <property type="entry name" value="Patatin"/>
    <property type="match status" value="1"/>
</dbReference>
<dbReference type="Gene3D" id="3.40.1090.10">
    <property type="entry name" value="Cytosolic phospholipase A2 catalytic domain"/>
    <property type="match status" value="2"/>
</dbReference>